<evidence type="ECO:0000259" key="9">
    <source>
        <dbReference type="PROSITE" id="PS50089"/>
    </source>
</evidence>
<dbReference type="AlphaFoldDB" id="A0A8X8C2Q1"/>
<protein>
    <recommendedName>
        <fullName evidence="9">RING-type domain-containing protein</fullName>
    </recommendedName>
</protein>
<keyword evidence="6" id="KW-0863">Zinc-finger</keyword>
<dbReference type="InterPro" id="IPR044235">
    <property type="entry name" value="RNFT1/2"/>
</dbReference>
<feature type="transmembrane region" description="Helical" evidence="8">
    <location>
        <begin position="139"/>
        <end position="164"/>
    </location>
</feature>
<evidence type="ECO:0000256" key="6">
    <source>
        <dbReference type="PROSITE-ProRule" id="PRU00175"/>
    </source>
</evidence>
<evidence type="ECO:0000256" key="7">
    <source>
        <dbReference type="SAM" id="MobiDB-lite"/>
    </source>
</evidence>
<gene>
    <name evidence="10" type="ORF">POTOM_058712</name>
</gene>
<evidence type="ECO:0000313" key="11">
    <source>
        <dbReference type="Proteomes" id="UP000886885"/>
    </source>
</evidence>
<keyword evidence="11" id="KW-1185">Reference proteome</keyword>
<evidence type="ECO:0000256" key="3">
    <source>
        <dbReference type="ARBA" id="ARBA00022786"/>
    </source>
</evidence>
<evidence type="ECO:0000256" key="5">
    <source>
        <dbReference type="ARBA" id="ARBA00023136"/>
    </source>
</evidence>
<dbReference type="GO" id="GO:1904294">
    <property type="term" value="P:positive regulation of ERAD pathway"/>
    <property type="evidence" value="ECO:0007669"/>
    <property type="project" value="InterPro"/>
</dbReference>
<dbReference type="GO" id="GO:0061630">
    <property type="term" value="F:ubiquitin protein ligase activity"/>
    <property type="evidence" value="ECO:0007669"/>
    <property type="project" value="InterPro"/>
</dbReference>
<evidence type="ECO:0000256" key="1">
    <source>
        <dbReference type="ARBA" id="ARBA00004141"/>
    </source>
</evidence>
<dbReference type="GO" id="GO:0016020">
    <property type="term" value="C:membrane"/>
    <property type="evidence" value="ECO:0007669"/>
    <property type="project" value="UniProtKB-SubCell"/>
</dbReference>
<feature type="transmembrane region" description="Helical" evidence="8">
    <location>
        <begin position="230"/>
        <end position="255"/>
    </location>
</feature>
<evidence type="ECO:0000313" key="10">
    <source>
        <dbReference type="EMBL" id="KAG6739072.1"/>
    </source>
</evidence>
<comment type="caution">
    <text evidence="10">The sequence shown here is derived from an EMBL/GenBank/DDBJ whole genome shotgun (WGS) entry which is preliminary data.</text>
</comment>
<evidence type="ECO:0000256" key="4">
    <source>
        <dbReference type="ARBA" id="ARBA00022989"/>
    </source>
</evidence>
<dbReference type="OrthoDB" id="9049620at2759"/>
<evidence type="ECO:0000256" key="2">
    <source>
        <dbReference type="ARBA" id="ARBA00022692"/>
    </source>
</evidence>
<reference evidence="10" key="1">
    <citation type="journal article" date="2020" name="bioRxiv">
        <title>Hybrid origin of Populus tomentosa Carr. identified through genome sequencing and phylogenomic analysis.</title>
        <authorList>
            <person name="An X."/>
            <person name="Gao K."/>
            <person name="Chen Z."/>
            <person name="Li J."/>
            <person name="Yang X."/>
            <person name="Yang X."/>
            <person name="Zhou J."/>
            <person name="Guo T."/>
            <person name="Zhao T."/>
            <person name="Huang S."/>
            <person name="Miao D."/>
            <person name="Khan W.U."/>
            <person name="Rao P."/>
            <person name="Ye M."/>
            <person name="Lei B."/>
            <person name="Liao W."/>
            <person name="Wang J."/>
            <person name="Ji L."/>
            <person name="Li Y."/>
            <person name="Guo B."/>
            <person name="Mustafa N.S."/>
            <person name="Li S."/>
            <person name="Yun Q."/>
            <person name="Keller S.R."/>
            <person name="Mao J."/>
            <person name="Zhang R."/>
            <person name="Strauss S.H."/>
        </authorList>
    </citation>
    <scope>NUCLEOTIDE SEQUENCE</scope>
    <source>
        <strain evidence="10">GM15</strain>
        <tissue evidence="10">Leaf</tissue>
    </source>
</reference>
<keyword evidence="5 8" id="KW-0472">Membrane</keyword>
<sequence length="378" mass="42776">MESCGASNLTHAPLTTLLEYSGILGGNNSNFSQEREHLIPSPSTPGGGGHQEATFRIISSTENDHDDEYNASPNVEELPYGQRDGVMESNVNSISTVSDGSSGIDIDSSLPSSLSSSSYQRYDIQNLARWIEHVHPFSLLLLLVFVCQHLQGFCIALWIAAFLFKSNYILRKQTALKVLGGVCSHRHNCNVEIVLGLTYYGLVREVAMVFKCMLLLYYKNGRGHNYRKQVQMLTLVEYLLILYRALLPTPVWHLFFLKKEYGSFFSSLITGLYLTVKLTTVPWKVQLFFTAWRTLPLKEMYYGSYATSEQVKAVGDLCAICQRRCMRPFYYVVNTFCEDCASEWFDGERTCPLCRALIKPADIKSYSDGSTSLFFQLF</sequence>
<keyword evidence="3" id="KW-0833">Ubl conjugation pathway</keyword>
<keyword evidence="6" id="KW-0862">Zinc</keyword>
<comment type="subcellular location">
    <subcellularLocation>
        <location evidence="1">Membrane</location>
        <topology evidence="1">Multi-pass membrane protein</topology>
    </subcellularLocation>
</comment>
<keyword evidence="6" id="KW-0479">Metal-binding</keyword>
<accession>A0A8X8C2Q1</accession>
<dbReference type="Proteomes" id="UP000886885">
    <property type="component" value="Chromosome 19A"/>
</dbReference>
<dbReference type="PANTHER" id="PTHR15860">
    <property type="entry name" value="UNCHARACTERIZED RING FINGER-CONTAINING PROTEIN"/>
    <property type="match status" value="1"/>
</dbReference>
<proteinExistence type="predicted"/>
<name>A0A8X8C2Q1_POPTO</name>
<evidence type="ECO:0000256" key="8">
    <source>
        <dbReference type="SAM" id="Phobius"/>
    </source>
</evidence>
<dbReference type="InterPro" id="IPR001841">
    <property type="entry name" value="Znf_RING"/>
</dbReference>
<dbReference type="PANTHER" id="PTHR15860:SF0">
    <property type="entry name" value="LP20373P"/>
    <property type="match status" value="1"/>
</dbReference>
<dbReference type="EMBL" id="JAAWWB010000037">
    <property type="protein sequence ID" value="KAG6739072.1"/>
    <property type="molecule type" value="Genomic_DNA"/>
</dbReference>
<keyword evidence="4 8" id="KW-1133">Transmembrane helix</keyword>
<dbReference type="GO" id="GO:0008270">
    <property type="term" value="F:zinc ion binding"/>
    <property type="evidence" value="ECO:0007669"/>
    <property type="project" value="UniProtKB-KW"/>
</dbReference>
<organism evidence="10 11">
    <name type="scientific">Populus tomentosa</name>
    <name type="common">Chinese white poplar</name>
    <dbReference type="NCBI Taxonomy" id="118781"/>
    <lineage>
        <taxon>Eukaryota</taxon>
        <taxon>Viridiplantae</taxon>
        <taxon>Streptophyta</taxon>
        <taxon>Embryophyta</taxon>
        <taxon>Tracheophyta</taxon>
        <taxon>Spermatophyta</taxon>
        <taxon>Magnoliopsida</taxon>
        <taxon>eudicotyledons</taxon>
        <taxon>Gunneridae</taxon>
        <taxon>Pentapetalae</taxon>
        <taxon>rosids</taxon>
        <taxon>fabids</taxon>
        <taxon>Malpighiales</taxon>
        <taxon>Salicaceae</taxon>
        <taxon>Saliceae</taxon>
        <taxon>Populus</taxon>
    </lineage>
</organism>
<dbReference type="PROSITE" id="PS50089">
    <property type="entry name" value="ZF_RING_2"/>
    <property type="match status" value="1"/>
</dbReference>
<feature type="region of interest" description="Disordered" evidence="7">
    <location>
        <begin position="29"/>
        <end position="52"/>
    </location>
</feature>
<feature type="domain" description="RING-type" evidence="9">
    <location>
        <begin position="318"/>
        <end position="355"/>
    </location>
</feature>
<keyword evidence="2 8" id="KW-0812">Transmembrane</keyword>